<dbReference type="EMBL" id="JNUP01000001">
    <property type="protein sequence ID" value="KGE73987.1"/>
    <property type="molecule type" value="Genomic_DNA"/>
</dbReference>
<sequence>MKKKLFSLMLCCLMLFSVFAGGEEEQDRPAGGAPLNLENYLFLRTTGENSAKKVLVSPHNLEMLLLREDGTSLQLSSGINEQVWEVREQNDELIRLRQKEKELEVLFELKGSELRISFKSALVQHLTWPGFQASEELSFIWLFGNGRIVPLADEEWTEYLQGNHELYESPLWGFTTGKETIAWICETPFRNNLLIDDHNFTIEQQYLNRFGEEEKVFRLAWTDGSDPLLPARLYRSYLLESGQFISGEEKLSQIPQEGAERLLGSAQFYIWGYDELSTRDIKPDSWKPFAKALTDGSEQHKALLNLMDHDTKSNITEIAAGEWPSAYAKSQMTRGLSQAIRTIGADTLYDMFPQYLKPIETWGQGVSPSFIHELKNLGIERARLTVEGLHNPWNLPATVAAATEAGYLIGPYDSYHSIHPEALGETGESWETAQFNQELFETGTIQRADGSYYQGFAGKGRYLNPKAAWQVFRERVNGNLGIADFNFYFIDCDAAGEIYEDYNTNFPLSSEEAVDFRKTRLRWLRQDRGLIVGSEGTNPFMLPEIIIAEWGLSQPFSWESAEFNDRNSEYYIGGFWPPDAPAINFLGVPLPEVFKRRYFDAASRIPLLEAIHHDSVLVTNHWGADMFKFPEVTKELQLTQMLYLDVPLYNVNRDRLAEKGDSILHNYEFFSPIHREHGFDQLTDFSWLSDDKLVQMTEFDSGLRMIANFSDRKFEYQGETIQAMSLLTVMPDGELRYFVPLSEPGWD</sequence>
<evidence type="ECO:0000313" key="2">
    <source>
        <dbReference type="EMBL" id="KGE73987.1"/>
    </source>
</evidence>
<dbReference type="Proteomes" id="UP000029692">
    <property type="component" value="Unassembled WGS sequence"/>
</dbReference>
<dbReference type="Pfam" id="PF11308">
    <property type="entry name" value="Glyco_hydro_129"/>
    <property type="match status" value="1"/>
</dbReference>
<evidence type="ECO:0008006" key="4">
    <source>
        <dbReference type="Google" id="ProtNLM"/>
    </source>
</evidence>
<dbReference type="STRING" id="1480694.DC28_02105"/>
<accession>A0A098R5G1</accession>
<protein>
    <recommendedName>
        <fullName evidence="4">Glycosyl hydrolase-like 10 domain-containing protein</fullName>
    </recommendedName>
</protein>
<evidence type="ECO:0000313" key="3">
    <source>
        <dbReference type="Proteomes" id="UP000029692"/>
    </source>
</evidence>
<keyword evidence="3" id="KW-1185">Reference proteome</keyword>
<feature type="signal peptide" evidence="1">
    <location>
        <begin position="1"/>
        <end position="20"/>
    </location>
</feature>
<dbReference type="RefSeq" id="WP_037544502.1">
    <property type="nucleotide sequence ID" value="NZ_JNUP01000001.1"/>
</dbReference>
<dbReference type="eggNOG" id="ENOG502Z8EC">
    <property type="taxonomic scope" value="Bacteria"/>
</dbReference>
<organism evidence="2 3">
    <name type="scientific">Spirochaeta lutea</name>
    <dbReference type="NCBI Taxonomy" id="1480694"/>
    <lineage>
        <taxon>Bacteria</taxon>
        <taxon>Pseudomonadati</taxon>
        <taxon>Spirochaetota</taxon>
        <taxon>Spirochaetia</taxon>
        <taxon>Spirochaetales</taxon>
        <taxon>Spirochaetaceae</taxon>
        <taxon>Spirochaeta</taxon>
    </lineage>
</organism>
<comment type="caution">
    <text evidence="2">The sequence shown here is derived from an EMBL/GenBank/DDBJ whole genome shotgun (WGS) entry which is preliminary data.</text>
</comment>
<feature type="chain" id="PRO_5001938848" description="Glycosyl hydrolase-like 10 domain-containing protein" evidence="1">
    <location>
        <begin position="21"/>
        <end position="747"/>
    </location>
</feature>
<name>A0A098R5G1_9SPIO</name>
<proteinExistence type="predicted"/>
<gene>
    <name evidence="2" type="ORF">DC28_02105</name>
</gene>
<evidence type="ECO:0000256" key="1">
    <source>
        <dbReference type="SAM" id="SignalP"/>
    </source>
</evidence>
<reference evidence="2 3" key="1">
    <citation type="submission" date="2014-05" db="EMBL/GenBank/DDBJ databases">
        <title>De novo Genome Sequence of Spirocheata sp.</title>
        <authorList>
            <person name="Shivani Y."/>
            <person name="Subhash Y."/>
            <person name="Tushar L."/>
            <person name="Sasikala C."/>
            <person name="Ramana C.V."/>
        </authorList>
    </citation>
    <scope>NUCLEOTIDE SEQUENCE [LARGE SCALE GENOMIC DNA]</scope>
    <source>
        <strain evidence="2 3">JC230</strain>
    </source>
</reference>
<dbReference type="AlphaFoldDB" id="A0A098R5G1"/>
<keyword evidence="1" id="KW-0732">Signal</keyword>
<dbReference type="InterPro" id="IPR021459">
    <property type="entry name" value="GH101-related"/>
</dbReference>